<keyword evidence="1" id="KW-0472">Membrane</keyword>
<reference evidence="3" key="1">
    <citation type="journal article" date="2014" name="FEMS Microbiol. Lett.">
        <title>Draft Genomic DNA Sequence of the Facultatively Methylotrophic Bacterium Acidomonas methanolica type strain MB58.</title>
        <authorList>
            <person name="Higashiura N."/>
            <person name="Hadano H."/>
            <person name="Hirakawa H."/>
            <person name="Matsutani M."/>
            <person name="Takabe S."/>
            <person name="Matsushita K."/>
            <person name="Azuma Y."/>
        </authorList>
    </citation>
    <scope>NUCLEOTIDE SEQUENCE [LARGE SCALE GENOMIC DNA]</scope>
    <source>
        <strain evidence="3">MB58</strain>
    </source>
</reference>
<reference evidence="2 3" key="2">
    <citation type="journal article" date="2014" name="FEMS Microbiol. Lett.">
        <title>Draft genomic DNA sequence of the facultatively methylotrophic bacterium Acidomonas methanolica type strain MB58.</title>
        <authorList>
            <person name="Higashiura N."/>
            <person name="Hadano H."/>
            <person name="Hirakawa H."/>
            <person name="Matsutani M."/>
            <person name="Takabe S."/>
            <person name="Matsushita K."/>
            <person name="Azuma Y."/>
        </authorList>
    </citation>
    <scope>NUCLEOTIDE SEQUENCE [LARGE SCALE GENOMIC DNA]</scope>
    <source>
        <strain evidence="2 3">MB58</strain>
    </source>
</reference>
<dbReference type="OrthoDB" id="9794540at2"/>
<protein>
    <submittedName>
        <fullName evidence="2">Proton channel/TonB-dependent biopolymer transporter MotA/TolQ/ExbB</fullName>
    </submittedName>
</protein>
<feature type="transmembrane region" description="Helical" evidence="1">
    <location>
        <begin position="30"/>
        <end position="53"/>
    </location>
</feature>
<dbReference type="RefSeq" id="WP_042061064.1">
    <property type="nucleotide sequence ID" value="NZ_BAND01000112.1"/>
</dbReference>
<gene>
    <name evidence="2" type="ORF">Amme_113_015</name>
</gene>
<keyword evidence="3" id="KW-1185">Reference proteome</keyword>
<name>A0A023D802_ACIMT</name>
<dbReference type="PROSITE" id="PS51257">
    <property type="entry name" value="PROKAR_LIPOPROTEIN"/>
    <property type="match status" value="1"/>
</dbReference>
<evidence type="ECO:0000313" key="3">
    <source>
        <dbReference type="Proteomes" id="UP000019760"/>
    </source>
</evidence>
<keyword evidence="1" id="KW-0812">Transmembrane</keyword>
<keyword evidence="1" id="KW-1133">Transmembrane helix</keyword>
<dbReference type="EMBL" id="BAND01000112">
    <property type="protein sequence ID" value="GAJ30243.1"/>
    <property type="molecule type" value="Genomic_DNA"/>
</dbReference>
<sequence>MTKPTLFLLRMVIFLAAVGGACAMLRQTLYAAFFSNPILDGLILAILFIGIVWNLRTVQRLMPEVKWVEMLRQPRTGLAPPSPPRLLAPMASMLASRNRTDRFSLSTQATQVMLDSLSARMDESREISRYMTQLLIFLGLLGTFYGLLLTVSSIANVIGGMSVGSGNLDAMFGQLKSGLAQPLHGMSTAFSGSMFGLAGALVLGFLDLTAGQAQNRFFNELEEWLAGVTRFGGAGPDLSEAPIPAYVQALLEQTAENLETLQNAVSRGEEGRVRQTQLLDGLQERLRGMTELLTANQMLMTRVAEAQVALVPFLKQVGEASTPGTSAFEDARANREQFARIEGHLVRLIQELHEGRAHMSGEIRNDLRVLARTIAASTGTTNPAAPGGAQG</sequence>
<organism evidence="2 3">
    <name type="scientific">Acidomonas methanolica NBRC 104435</name>
    <dbReference type="NCBI Taxonomy" id="1231351"/>
    <lineage>
        <taxon>Bacteria</taxon>
        <taxon>Pseudomonadati</taxon>
        <taxon>Pseudomonadota</taxon>
        <taxon>Alphaproteobacteria</taxon>
        <taxon>Acetobacterales</taxon>
        <taxon>Acetobacteraceae</taxon>
        <taxon>Acidomonas</taxon>
    </lineage>
</organism>
<dbReference type="AlphaFoldDB" id="A0A023D802"/>
<evidence type="ECO:0000256" key="1">
    <source>
        <dbReference type="SAM" id="Phobius"/>
    </source>
</evidence>
<dbReference type="Proteomes" id="UP000019760">
    <property type="component" value="Unassembled WGS sequence"/>
</dbReference>
<feature type="transmembrane region" description="Helical" evidence="1">
    <location>
        <begin position="183"/>
        <end position="206"/>
    </location>
</feature>
<accession>A0A023D802</accession>
<comment type="caution">
    <text evidence="2">The sequence shown here is derived from an EMBL/GenBank/DDBJ whole genome shotgun (WGS) entry which is preliminary data.</text>
</comment>
<feature type="transmembrane region" description="Helical" evidence="1">
    <location>
        <begin position="134"/>
        <end position="163"/>
    </location>
</feature>
<evidence type="ECO:0000313" key="2">
    <source>
        <dbReference type="EMBL" id="GAJ30243.1"/>
    </source>
</evidence>
<proteinExistence type="predicted"/>